<dbReference type="EMBL" id="BAAAKV010000027">
    <property type="protein sequence ID" value="GAA1173199.1"/>
    <property type="molecule type" value="Genomic_DNA"/>
</dbReference>
<accession>A0ABN1UW98</accession>
<name>A0ABN1UW98_9ACTN</name>
<proteinExistence type="predicted"/>
<organism evidence="3 4">
    <name type="scientific">Streptomyces hebeiensis</name>
    <dbReference type="NCBI Taxonomy" id="229486"/>
    <lineage>
        <taxon>Bacteria</taxon>
        <taxon>Bacillati</taxon>
        <taxon>Actinomycetota</taxon>
        <taxon>Actinomycetes</taxon>
        <taxon>Kitasatosporales</taxon>
        <taxon>Streptomycetaceae</taxon>
        <taxon>Streptomyces</taxon>
    </lineage>
</organism>
<evidence type="ECO:0000313" key="3">
    <source>
        <dbReference type="EMBL" id="GAA1173199.1"/>
    </source>
</evidence>
<feature type="domain" description="Ricin B lectin" evidence="2">
    <location>
        <begin position="269"/>
        <end position="381"/>
    </location>
</feature>
<dbReference type="Pfam" id="PF00652">
    <property type="entry name" value="Ricin_B_lectin"/>
    <property type="match status" value="1"/>
</dbReference>
<gene>
    <name evidence="3" type="ORF">GCM10009654_33110</name>
</gene>
<sequence length="390" mass="43504">MAHEDDDLLFLNPQIQELITAGCPLDVVYLTSGDGGQPYNRSPYAKSRELGVIAAYAAMAGTGQHTVAQTITVDRHNIASFSLRERPEIRLSFFRLPDGLPTGKGSSTYRHQSLLKLFRGEISSITAVDSRGRYTEQSLIATINGLARRWKSERIRTLDFDNAFFGHAYTQGADHSDHGVTARYFRMAGFPLQLRGGIIAYRGYPMSLLPENLAPERAQVKQQIFETYLHTVRCLDPHCSAPHSITAPYRNWMHRQYSRPQQHSRPGTIISAMGTPERCLEVTNKLPGTVERAVRTARCNGGSPQLWHRSPAGQWQSRTAHGSCLTAASFPHVSPCDSNALDQRWRMAPGGQLVSGERCLIQDDPARRAPRLHLGPCLPVGPENSWLWRP</sequence>
<dbReference type="InterPro" id="IPR003737">
    <property type="entry name" value="GlcNAc_PI_deacetylase-related"/>
</dbReference>
<evidence type="ECO:0000259" key="2">
    <source>
        <dbReference type="Pfam" id="PF00652"/>
    </source>
</evidence>
<dbReference type="InterPro" id="IPR035992">
    <property type="entry name" value="Ricin_B-like_lectins"/>
</dbReference>
<dbReference type="SUPFAM" id="SSF102588">
    <property type="entry name" value="LmbE-like"/>
    <property type="match status" value="1"/>
</dbReference>
<dbReference type="PROSITE" id="PS50231">
    <property type="entry name" value="RICIN_B_LECTIN"/>
    <property type="match status" value="1"/>
</dbReference>
<dbReference type="Gene3D" id="2.80.10.50">
    <property type="match status" value="1"/>
</dbReference>
<keyword evidence="4" id="KW-1185">Reference proteome</keyword>
<evidence type="ECO:0000313" key="4">
    <source>
        <dbReference type="Proteomes" id="UP001501371"/>
    </source>
</evidence>
<dbReference type="InterPro" id="IPR000772">
    <property type="entry name" value="Ricin_B_lectin"/>
</dbReference>
<dbReference type="Pfam" id="PF02585">
    <property type="entry name" value="PIG-L"/>
    <property type="match status" value="1"/>
</dbReference>
<evidence type="ECO:0000256" key="1">
    <source>
        <dbReference type="ARBA" id="ARBA00022833"/>
    </source>
</evidence>
<protein>
    <submittedName>
        <fullName evidence="3">PIG-L family deacetylase</fullName>
    </submittedName>
</protein>
<keyword evidence="1" id="KW-0862">Zinc</keyword>
<dbReference type="Gene3D" id="3.40.50.10320">
    <property type="entry name" value="LmbE-like"/>
    <property type="match status" value="1"/>
</dbReference>
<dbReference type="SUPFAM" id="SSF50370">
    <property type="entry name" value="Ricin B-like lectins"/>
    <property type="match status" value="1"/>
</dbReference>
<dbReference type="Proteomes" id="UP001501371">
    <property type="component" value="Unassembled WGS sequence"/>
</dbReference>
<reference evidence="3 4" key="1">
    <citation type="journal article" date="2019" name="Int. J. Syst. Evol. Microbiol.">
        <title>The Global Catalogue of Microorganisms (GCM) 10K type strain sequencing project: providing services to taxonomists for standard genome sequencing and annotation.</title>
        <authorList>
            <consortium name="The Broad Institute Genomics Platform"/>
            <consortium name="The Broad Institute Genome Sequencing Center for Infectious Disease"/>
            <person name="Wu L."/>
            <person name="Ma J."/>
        </authorList>
    </citation>
    <scope>NUCLEOTIDE SEQUENCE [LARGE SCALE GENOMIC DNA]</scope>
    <source>
        <strain evidence="3 4">JCM 12696</strain>
    </source>
</reference>
<comment type="caution">
    <text evidence="3">The sequence shown here is derived from an EMBL/GenBank/DDBJ whole genome shotgun (WGS) entry which is preliminary data.</text>
</comment>
<dbReference type="InterPro" id="IPR024078">
    <property type="entry name" value="LmbE-like_dom_sf"/>
</dbReference>